<keyword evidence="7" id="KW-0336">GPI-anchor</keyword>
<dbReference type="Gene3D" id="2.60.40.1280">
    <property type="match status" value="1"/>
</dbReference>
<name>A3LNW9_PICST</name>
<keyword evidence="20" id="KW-1185">Reference proteome</keyword>
<dbReference type="STRING" id="322104.A3LNW9"/>
<comment type="similarity">
    <text evidence="3">Belongs to the ALS family.</text>
</comment>
<dbReference type="InterPro" id="IPR008440">
    <property type="entry name" value="Agglutinin-like_ALS_rpt"/>
</dbReference>
<dbReference type="InterPro" id="IPR024672">
    <property type="entry name" value="Agglutinin-like_N"/>
</dbReference>
<evidence type="ECO:0000256" key="9">
    <source>
        <dbReference type="ARBA" id="ARBA00022737"/>
    </source>
</evidence>
<dbReference type="SMART" id="SM01056">
    <property type="entry name" value="Candida_ALS_N"/>
    <property type="match status" value="1"/>
</dbReference>
<keyword evidence="9" id="KW-0677">Repeat</keyword>
<dbReference type="GO" id="GO:0098552">
    <property type="term" value="C:side of membrane"/>
    <property type="evidence" value="ECO:0007669"/>
    <property type="project" value="UniProtKB-KW"/>
</dbReference>
<feature type="region of interest" description="Disordered" evidence="16">
    <location>
        <begin position="400"/>
        <end position="422"/>
    </location>
</feature>
<dbReference type="HOGENOM" id="CLU_031316_2_0_1"/>
<dbReference type="AlphaFoldDB" id="A3LNW9"/>
<evidence type="ECO:0000313" key="20">
    <source>
        <dbReference type="Proteomes" id="UP000002258"/>
    </source>
</evidence>
<dbReference type="InterPro" id="IPR011252">
    <property type="entry name" value="Fibrogen-bd_dom1"/>
</dbReference>
<dbReference type="GO" id="GO:0009986">
    <property type="term" value="C:cell surface"/>
    <property type="evidence" value="ECO:0007669"/>
    <property type="project" value="TreeGrafter"/>
</dbReference>
<dbReference type="OMA" id="IAPNCAN"/>
<accession>A3LNW9</accession>
<evidence type="ECO:0000256" key="8">
    <source>
        <dbReference type="ARBA" id="ARBA00022729"/>
    </source>
</evidence>
<feature type="chain" id="PRO_5002655651" evidence="17">
    <location>
        <begin position="17"/>
        <end position="472"/>
    </location>
</feature>
<dbReference type="InParanoid" id="A3LNW9"/>
<keyword evidence="14" id="KW-0325">Glycoprotein</keyword>
<dbReference type="GO" id="GO:0098609">
    <property type="term" value="P:cell-cell adhesion"/>
    <property type="evidence" value="ECO:0007669"/>
    <property type="project" value="TreeGrafter"/>
</dbReference>
<evidence type="ECO:0000313" key="19">
    <source>
        <dbReference type="EMBL" id="ABN64394.2"/>
    </source>
</evidence>
<dbReference type="RefSeq" id="XP_001382423.2">
    <property type="nucleotide sequence ID" value="XM_001382386.1"/>
</dbReference>
<dbReference type="PANTHER" id="PTHR33793">
    <property type="entry name" value="ALPHA-AGGLUTININ"/>
    <property type="match status" value="1"/>
</dbReference>
<evidence type="ECO:0000256" key="3">
    <source>
        <dbReference type="ARBA" id="ARBA00007021"/>
    </source>
</evidence>
<keyword evidence="15" id="KW-0449">Lipoprotein</keyword>
<evidence type="ECO:0000256" key="1">
    <source>
        <dbReference type="ARBA" id="ARBA00004191"/>
    </source>
</evidence>
<dbReference type="InterPro" id="IPR008966">
    <property type="entry name" value="Adhesion_dom_sf"/>
</dbReference>
<protein>
    <submittedName>
        <fullName evidence="19">Agglutinin-like protein 1</fullName>
    </submittedName>
</protein>
<dbReference type="GO" id="GO:0005886">
    <property type="term" value="C:plasma membrane"/>
    <property type="evidence" value="ECO:0007669"/>
    <property type="project" value="UniProtKB-SubCell"/>
</dbReference>
<evidence type="ECO:0000256" key="13">
    <source>
        <dbReference type="ARBA" id="ARBA00023157"/>
    </source>
</evidence>
<evidence type="ECO:0000256" key="7">
    <source>
        <dbReference type="ARBA" id="ARBA00022622"/>
    </source>
</evidence>
<evidence type="ECO:0000256" key="14">
    <source>
        <dbReference type="ARBA" id="ARBA00023180"/>
    </source>
</evidence>
<dbReference type="OrthoDB" id="3981162at2759"/>
<feature type="domain" description="Agglutinin-like protein N-terminal" evidence="18">
    <location>
        <begin position="52"/>
        <end position="301"/>
    </location>
</feature>
<comment type="subcellular location">
    <subcellularLocation>
        <location evidence="2">Cell membrane</location>
        <topology evidence="2">Lipid-anchor</topology>
        <topology evidence="2">GPI-anchor</topology>
    </subcellularLocation>
    <subcellularLocation>
        <location evidence="1">Secreted</location>
        <location evidence="1">Cell wall</location>
    </subcellularLocation>
</comment>
<keyword evidence="5" id="KW-0134">Cell wall</keyword>
<evidence type="ECO:0000256" key="15">
    <source>
        <dbReference type="ARBA" id="ARBA00023288"/>
    </source>
</evidence>
<dbReference type="EMBL" id="CP000496">
    <property type="protein sequence ID" value="ABN64394.2"/>
    <property type="molecule type" value="Genomic_DNA"/>
</dbReference>
<evidence type="ECO:0000256" key="5">
    <source>
        <dbReference type="ARBA" id="ARBA00022512"/>
    </source>
</evidence>
<keyword evidence="11" id="KW-0843">Virulence</keyword>
<keyword evidence="12" id="KW-0472">Membrane</keyword>
<feature type="signal peptide" evidence="17">
    <location>
        <begin position="1"/>
        <end position="16"/>
    </location>
</feature>
<feature type="non-terminal residue" evidence="19">
    <location>
        <position position="472"/>
    </location>
</feature>
<keyword evidence="10" id="KW-0130">Cell adhesion</keyword>
<gene>
    <name evidence="19" type="primary">ALS1.2</name>
    <name evidence="19" type="ORF">PICST_4539</name>
</gene>
<keyword evidence="6" id="KW-0964">Secreted</keyword>
<feature type="compositionally biased region" description="Low complexity" evidence="16">
    <location>
        <begin position="404"/>
        <end position="422"/>
    </location>
</feature>
<dbReference type="GO" id="GO:0044403">
    <property type="term" value="P:biological process involved in symbiotic interaction"/>
    <property type="evidence" value="ECO:0007669"/>
    <property type="project" value="UniProtKB-ARBA"/>
</dbReference>
<dbReference type="GO" id="GO:0030446">
    <property type="term" value="C:hyphal cell wall"/>
    <property type="evidence" value="ECO:0007669"/>
    <property type="project" value="TreeGrafter"/>
</dbReference>
<evidence type="ECO:0000256" key="16">
    <source>
        <dbReference type="SAM" id="MobiDB-lite"/>
    </source>
</evidence>
<organism evidence="19 20">
    <name type="scientific">Scheffersomyces stipitis (strain ATCC 58785 / CBS 6054 / NBRC 10063 / NRRL Y-11545)</name>
    <name type="common">Yeast</name>
    <name type="synonym">Pichia stipitis</name>
    <dbReference type="NCBI Taxonomy" id="322104"/>
    <lineage>
        <taxon>Eukaryota</taxon>
        <taxon>Fungi</taxon>
        <taxon>Dikarya</taxon>
        <taxon>Ascomycota</taxon>
        <taxon>Saccharomycotina</taxon>
        <taxon>Pichiomycetes</taxon>
        <taxon>Debaryomycetaceae</taxon>
        <taxon>Scheffersomyces</taxon>
    </lineage>
</organism>
<evidence type="ECO:0000256" key="10">
    <source>
        <dbReference type="ARBA" id="ARBA00022889"/>
    </source>
</evidence>
<dbReference type="InterPro" id="IPR033504">
    <property type="entry name" value="ALS"/>
</dbReference>
<proteinExistence type="inferred from homology"/>
<dbReference type="GO" id="GO:1903561">
    <property type="term" value="C:extracellular vesicle"/>
    <property type="evidence" value="ECO:0007669"/>
    <property type="project" value="TreeGrafter"/>
</dbReference>
<dbReference type="KEGG" id="pic:PICST_4539"/>
<evidence type="ECO:0000256" key="6">
    <source>
        <dbReference type="ARBA" id="ARBA00022525"/>
    </source>
</evidence>
<evidence type="ECO:0000256" key="4">
    <source>
        <dbReference type="ARBA" id="ARBA00022475"/>
    </source>
</evidence>
<keyword evidence="4" id="KW-1003">Cell membrane</keyword>
<evidence type="ECO:0000256" key="12">
    <source>
        <dbReference type="ARBA" id="ARBA00023136"/>
    </source>
</evidence>
<dbReference type="PANTHER" id="PTHR33793:SF2">
    <property type="entry name" value="AGGLUTININ-LIKE PROTEIN 6"/>
    <property type="match status" value="1"/>
</dbReference>
<dbReference type="Gene3D" id="2.60.40.2430">
    <property type="entry name" value="Agglutinin-like protein, N-terminal domain, N2 subdomain"/>
    <property type="match status" value="1"/>
</dbReference>
<keyword evidence="13" id="KW-1015">Disulfide bond</keyword>
<evidence type="ECO:0000256" key="2">
    <source>
        <dbReference type="ARBA" id="ARBA00004609"/>
    </source>
</evidence>
<evidence type="ECO:0000256" key="11">
    <source>
        <dbReference type="ARBA" id="ARBA00023026"/>
    </source>
</evidence>
<dbReference type="Pfam" id="PF05792">
    <property type="entry name" value="Candida_ALS"/>
    <property type="match status" value="4"/>
</dbReference>
<evidence type="ECO:0000256" key="17">
    <source>
        <dbReference type="SAM" id="SignalP"/>
    </source>
</evidence>
<dbReference type="GO" id="GO:0030445">
    <property type="term" value="C:yeast-form cell wall"/>
    <property type="evidence" value="ECO:0007669"/>
    <property type="project" value="TreeGrafter"/>
</dbReference>
<dbReference type="Proteomes" id="UP000002258">
    <property type="component" value="Chromosome 2"/>
</dbReference>
<dbReference type="GeneID" id="4837070"/>
<dbReference type="Pfam" id="PF11766">
    <property type="entry name" value="Candida_ALS_N"/>
    <property type="match status" value="1"/>
</dbReference>
<evidence type="ECO:0000259" key="18">
    <source>
        <dbReference type="SMART" id="SM01056"/>
    </source>
</evidence>
<sequence length="472" mass="49367">MLIVLAVAFLFSCVRAAVVSGVFTSFDSLVFQNGGNYPFDGPANPSWIATLKWQLDGTKVAPGDTFTLDMPCTFKFTQTPADAPVLLQAGGITYATCQTLGGEIIVPYSQLQCTVENAVTTSTLASGSVYFPVVFNIGGSATPVDLTDSKCFASGDNTVTFNDGDTKLSITANFETGYPASGVNPTNIIYRNRFLPQLGESQHLLVAGQCPRGYTSGTLGFSFSGGKLDCSSVHAAITNQLNDWYFPTDAETDFSFTYTCSASGYQITYKNIPAGYRPFIDGLTSATANLLTVSYTNKFVCVGSSINNDKSTKVTWSSYQNSDSGGDGHVIVLTTSTGTGSSTTVTTATGKSTNTIIVIVPTPTTTITQTYTGTVTTTTTVTATSGGTNTVIVEVPTSYPPNPTTTVTSTWTGTETSSTTVTDTHGGTDTIIVVVPSNPTTTLTSTWTGTETSSTTVTDTQGGTDTVIVVVP</sequence>
<reference evidence="19 20" key="1">
    <citation type="journal article" date="2007" name="Nat. Biotechnol.">
        <title>Genome sequence of the lignocellulose-bioconverting and xylose-fermenting yeast Pichia stipitis.</title>
        <authorList>
            <person name="Jeffries T.W."/>
            <person name="Grigoriev I.V."/>
            <person name="Grimwood J."/>
            <person name="Laplaza J.M."/>
            <person name="Aerts A."/>
            <person name="Salamov A."/>
            <person name="Schmutz J."/>
            <person name="Lindquist E."/>
            <person name="Dehal P."/>
            <person name="Shapiro H."/>
            <person name="Jin Y.S."/>
            <person name="Passoth V."/>
            <person name="Richardson P.M."/>
        </authorList>
    </citation>
    <scope>NUCLEOTIDE SEQUENCE [LARGE SCALE GENOMIC DNA]</scope>
    <source>
        <strain evidence="20">ATCC 58785 / CBS 6054 / NBRC 10063 / NRRL Y-11545</strain>
    </source>
</reference>
<keyword evidence="8 17" id="KW-0732">Signal</keyword>
<dbReference type="SUPFAM" id="SSF49401">
    <property type="entry name" value="Bacterial adhesins"/>
    <property type="match status" value="1"/>
</dbReference>
<dbReference type="InterPro" id="IPR043063">
    <property type="entry name" value="Agglutinin-like_N_N2"/>
</dbReference>
<dbReference type="eggNOG" id="ENOG502RGCG">
    <property type="taxonomic scope" value="Eukaryota"/>
</dbReference>
<dbReference type="GO" id="GO:0030448">
    <property type="term" value="P:hyphal growth"/>
    <property type="evidence" value="ECO:0007669"/>
    <property type="project" value="TreeGrafter"/>
</dbReference>